<dbReference type="Proteomes" id="UP000476176">
    <property type="component" value="Unassembled WGS sequence"/>
</dbReference>
<evidence type="ECO:0000313" key="11">
    <source>
        <dbReference type="Proteomes" id="UP000429523"/>
    </source>
</evidence>
<evidence type="ECO:0000313" key="6">
    <source>
        <dbReference type="EMBL" id="KAE9191328.1"/>
    </source>
</evidence>
<evidence type="ECO:0000313" key="7">
    <source>
        <dbReference type="EMBL" id="KAE9204878.1"/>
    </source>
</evidence>
<evidence type="ECO:0000313" key="16">
    <source>
        <dbReference type="Proteomes" id="UP000441208"/>
    </source>
</evidence>
<dbReference type="Proteomes" id="UP000433483">
    <property type="component" value="Unassembled WGS sequence"/>
</dbReference>
<dbReference type="EMBL" id="QXFW01001377">
    <property type="protein sequence ID" value="KAE8991758.1"/>
    <property type="molecule type" value="Genomic_DNA"/>
</dbReference>
<dbReference type="Proteomes" id="UP000437068">
    <property type="component" value="Unassembled WGS sequence"/>
</dbReference>
<evidence type="ECO:0000313" key="4">
    <source>
        <dbReference type="EMBL" id="KAE9093034.1"/>
    </source>
</evidence>
<evidence type="ECO:0000313" key="18">
    <source>
        <dbReference type="Proteomes" id="UP000476176"/>
    </source>
</evidence>
<evidence type="ECO:0000313" key="14">
    <source>
        <dbReference type="Proteomes" id="UP000440367"/>
    </source>
</evidence>
<reference evidence="11 12" key="1">
    <citation type="submission" date="2018-08" db="EMBL/GenBank/DDBJ databases">
        <title>Genomic investigation of the strawberry pathogen Phytophthora fragariae indicates pathogenicity is determined by transcriptional variation in three key races.</title>
        <authorList>
            <person name="Adams T.M."/>
            <person name="Armitage A.D."/>
            <person name="Sobczyk M.K."/>
            <person name="Bates H.J."/>
            <person name="Dunwell J.M."/>
            <person name="Nellist C.F."/>
            <person name="Harrison R.J."/>
        </authorList>
    </citation>
    <scope>NUCLEOTIDE SEQUENCE [LARGE SCALE GENOMIC DNA]</scope>
    <source>
        <strain evidence="9 13">A4</strain>
        <strain evidence="8 14">BC-1</strain>
        <strain evidence="7 18">BC-23</strain>
        <strain evidence="6 12">NOV-27</strain>
        <strain evidence="5 15">NOV-5</strain>
        <strain evidence="3 16">NOV-71</strain>
        <strain evidence="10 19">NOV-77</strain>
        <strain evidence="1 11">NOV-9</strain>
        <strain evidence="4 20">ONT-3</strain>
        <strain evidence="2 17">SCRP245</strain>
    </source>
</reference>
<dbReference type="EMBL" id="QXFZ01001391">
    <property type="protein sequence ID" value="KAE9091323.1"/>
    <property type="molecule type" value="Genomic_DNA"/>
</dbReference>
<dbReference type="EMBL" id="QXGE01001358">
    <property type="protein sequence ID" value="KAE9293744.1"/>
    <property type="molecule type" value="Genomic_DNA"/>
</dbReference>
<evidence type="ECO:0000313" key="10">
    <source>
        <dbReference type="EMBL" id="KAE9319191.1"/>
    </source>
</evidence>
<evidence type="ECO:0000313" key="8">
    <source>
        <dbReference type="EMBL" id="KAE9206028.1"/>
    </source>
</evidence>
<name>A0A6A3WY48_9STRA</name>
<comment type="caution">
    <text evidence="6">The sequence shown here is derived from an EMBL/GenBank/DDBJ whole genome shotgun (WGS) entry which is preliminary data.</text>
</comment>
<dbReference type="EMBL" id="QXGC01001350">
    <property type="protein sequence ID" value="KAE9204878.1"/>
    <property type="molecule type" value="Genomic_DNA"/>
</dbReference>
<evidence type="ECO:0000313" key="15">
    <source>
        <dbReference type="Proteomes" id="UP000440732"/>
    </source>
</evidence>
<evidence type="ECO:0000313" key="1">
    <source>
        <dbReference type="EMBL" id="KAE8930072.1"/>
    </source>
</evidence>
<dbReference type="Proteomes" id="UP000440732">
    <property type="component" value="Unassembled WGS sequence"/>
</dbReference>
<protein>
    <submittedName>
        <fullName evidence="6">Uncharacterized protein</fullName>
    </submittedName>
</protein>
<evidence type="ECO:0000313" key="19">
    <source>
        <dbReference type="Proteomes" id="UP000486351"/>
    </source>
</evidence>
<evidence type="ECO:0000313" key="12">
    <source>
        <dbReference type="Proteomes" id="UP000433483"/>
    </source>
</evidence>
<dbReference type="Proteomes" id="UP000486351">
    <property type="component" value="Unassembled WGS sequence"/>
</dbReference>
<dbReference type="EMBL" id="QXFY01001386">
    <property type="protein sequence ID" value="KAE9319191.1"/>
    <property type="molecule type" value="Genomic_DNA"/>
</dbReference>
<evidence type="ECO:0000313" key="3">
    <source>
        <dbReference type="EMBL" id="KAE9091323.1"/>
    </source>
</evidence>
<dbReference type="Proteomes" id="UP000460718">
    <property type="component" value="Unassembled WGS sequence"/>
</dbReference>
<evidence type="ECO:0000313" key="5">
    <source>
        <dbReference type="EMBL" id="KAE9121537.1"/>
    </source>
</evidence>
<dbReference type="Proteomes" id="UP000429523">
    <property type="component" value="Unassembled WGS sequence"/>
</dbReference>
<evidence type="ECO:0000313" key="20">
    <source>
        <dbReference type="Proteomes" id="UP000488956"/>
    </source>
</evidence>
<proteinExistence type="predicted"/>
<dbReference type="EMBL" id="QXGB01001405">
    <property type="protein sequence ID" value="KAE9191328.1"/>
    <property type="molecule type" value="Genomic_DNA"/>
</dbReference>
<organism evidence="6 12">
    <name type="scientific">Phytophthora fragariae</name>
    <dbReference type="NCBI Taxonomy" id="53985"/>
    <lineage>
        <taxon>Eukaryota</taxon>
        <taxon>Sar</taxon>
        <taxon>Stramenopiles</taxon>
        <taxon>Oomycota</taxon>
        <taxon>Peronosporomycetes</taxon>
        <taxon>Peronosporales</taxon>
        <taxon>Peronosporaceae</taxon>
        <taxon>Phytophthora</taxon>
    </lineage>
</organism>
<accession>A0A6A3WY48</accession>
<dbReference type="PROSITE" id="PS51257">
    <property type="entry name" value="PROKAR_LIPOPROTEIN"/>
    <property type="match status" value="1"/>
</dbReference>
<dbReference type="EMBL" id="QXGA01001348">
    <property type="protein sequence ID" value="KAE9121537.1"/>
    <property type="molecule type" value="Genomic_DNA"/>
</dbReference>
<gene>
    <name evidence="9" type="ORF">PF001_g18110</name>
    <name evidence="8" type="ORF">PF002_g20133</name>
    <name evidence="7" type="ORF">PF004_g17709</name>
    <name evidence="6" type="ORF">PF005_g18893</name>
    <name evidence="5" type="ORF">PF006_g17869</name>
    <name evidence="3" type="ORF">PF007_g18920</name>
    <name evidence="10" type="ORF">PF008_g18326</name>
    <name evidence="1" type="ORF">PF009_g19824</name>
    <name evidence="4" type="ORF">PF010_g17643</name>
    <name evidence="2" type="ORF">PF011_g17814</name>
</gene>
<keyword evidence="12" id="KW-1185">Reference proteome</keyword>
<evidence type="ECO:0000313" key="17">
    <source>
        <dbReference type="Proteomes" id="UP000460718"/>
    </source>
</evidence>
<evidence type="ECO:0000313" key="2">
    <source>
        <dbReference type="EMBL" id="KAE8991758.1"/>
    </source>
</evidence>
<dbReference type="Proteomes" id="UP000488956">
    <property type="component" value="Unassembled WGS sequence"/>
</dbReference>
<dbReference type="AlphaFoldDB" id="A0A6A3WY48"/>
<sequence>MASSFCRTPAATPAHAWISACVGLVDGCCVAHEDASVCRVKCLVDPGMNRHGATIHRIGDSK</sequence>
<evidence type="ECO:0000313" key="9">
    <source>
        <dbReference type="EMBL" id="KAE9293744.1"/>
    </source>
</evidence>
<dbReference type="EMBL" id="QXGF01001428">
    <property type="protein sequence ID" value="KAE8930072.1"/>
    <property type="molecule type" value="Genomic_DNA"/>
</dbReference>
<evidence type="ECO:0000313" key="13">
    <source>
        <dbReference type="Proteomes" id="UP000437068"/>
    </source>
</evidence>
<dbReference type="EMBL" id="QXFX01001291">
    <property type="protein sequence ID" value="KAE9093034.1"/>
    <property type="molecule type" value="Genomic_DNA"/>
</dbReference>
<dbReference type="EMBL" id="QXGD01001442">
    <property type="protein sequence ID" value="KAE9206028.1"/>
    <property type="molecule type" value="Genomic_DNA"/>
</dbReference>
<dbReference type="Proteomes" id="UP000440367">
    <property type="component" value="Unassembled WGS sequence"/>
</dbReference>
<dbReference type="Proteomes" id="UP000441208">
    <property type="component" value="Unassembled WGS sequence"/>
</dbReference>